<accession>A0AAJ5BCZ9</accession>
<dbReference type="Proteomes" id="UP000183496">
    <property type="component" value="Unassembled WGS sequence"/>
</dbReference>
<sequence length="177" mass="20415">MQLKKQNIPNMKKLFSIIVLLNSTTFFAQTADYGKIRKGKETFTEYISKNGDLIKVGDTLIIGRSLDADGFRFINQNGEKMYVGYEGKKYIPTKIQSHGKEKTGISIWLRSKSFGQYSIDIDYENALSTGEIINPKGRLTKEQAINKLKEKKELLDLQIITQEEYDRIKEEMVKYIN</sequence>
<dbReference type="AlphaFoldDB" id="A0AAJ5BCZ9"/>
<proteinExistence type="predicted"/>
<evidence type="ECO:0000313" key="3">
    <source>
        <dbReference type="Proteomes" id="UP000183496"/>
    </source>
</evidence>
<gene>
    <name evidence="2" type="ORF">SAMN04488089_102241</name>
</gene>
<protein>
    <recommendedName>
        <fullName evidence="4">SHOCT domain-containing protein</fullName>
    </recommendedName>
</protein>
<evidence type="ECO:0000256" key="1">
    <source>
        <dbReference type="SAM" id="SignalP"/>
    </source>
</evidence>
<organism evidence="2 3">
    <name type="scientific">Myroides profundi</name>
    <dbReference type="NCBI Taxonomy" id="480520"/>
    <lineage>
        <taxon>Bacteria</taxon>
        <taxon>Pseudomonadati</taxon>
        <taxon>Bacteroidota</taxon>
        <taxon>Flavobacteriia</taxon>
        <taxon>Flavobacteriales</taxon>
        <taxon>Flavobacteriaceae</taxon>
        <taxon>Myroides</taxon>
    </lineage>
</organism>
<name>A0AAJ5BCZ9_MYRPR</name>
<comment type="caution">
    <text evidence="2">The sequence shown here is derived from an EMBL/GenBank/DDBJ whole genome shotgun (WGS) entry which is preliminary data.</text>
</comment>
<evidence type="ECO:0008006" key="4">
    <source>
        <dbReference type="Google" id="ProtNLM"/>
    </source>
</evidence>
<keyword evidence="3" id="KW-1185">Reference proteome</keyword>
<dbReference type="EMBL" id="FOFY01000002">
    <property type="protein sequence ID" value="SEQ28439.1"/>
    <property type="molecule type" value="Genomic_DNA"/>
</dbReference>
<feature type="chain" id="PRO_5042460269" description="SHOCT domain-containing protein" evidence="1">
    <location>
        <begin position="29"/>
        <end position="177"/>
    </location>
</feature>
<keyword evidence="1" id="KW-0732">Signal</keyword>
<reference evidence="2 3" key="1">
    <citation type="submission" date="2016-10" db="EMBL/GenBank/DDBJ databases">
        <authorList>
            <person name="Varghese N."/>
            <person name="Submissions S."/>
        </authorList>
    </citation>
    <scope>NUCLEOTIDE SEQUENCE [LARGE SCALE GENOMIC DNA]</scope>
    <source>
        <strain evidence="3">DSM 19823 / KCTC 23066 / CCTCC M 208030 / D25</strain>
    </source>
</reference>
<feature type="signal peptide" evidence="1">
    <location>
        <begin position="1"/>
        <end position="28"/>
    </location>
</feature>
<evidence type="ECO:0000313" key="2">
    <source>
        <dbReference type="EMBL" id="SEQ28439.1"/>
    </source>
</evidence>